<accession>A0A0G8ARV2</accession>
<evidence type="ECO:0000313" key="2">
    <source>
        <dbReference type="Proteomes" id="UP000035037"/>
    </source>
</evidence>
<dbReference type="STRING" id="431041.FLM9_1596"/>
<proteinExistence type="predicted"/>
<reference evidence="1 2" key="1">
    <citation type="submission" date="2015-02" db="EMBL/GenBank/DDBJ databases">
        <authorList>
            <person name="Slaby B."/>
            <person name="Hentschel U."/>
        </authorList>
    </citation>
    <scope>NUCLEOTIDE SEQUENCE [LARGE SCALE GENOMIC DNA]</scope>
    <source>
        <strain evidence="1">15L</strain>
    </source>
</reference>
<dbReference type="AlphaFoldDB" id="A0A0G8ARV2"/>
<dbReference type="PATRIC" id="fig|1608419.3.peg.960"/>
<protein>
    <submittedName>
        <fullName evidence="1">Uncharacterized protein</fullName>
    </submittedName>
</protein>
<sequence>MEQVREERVLVTVKTYPTLSQKYGETVCTAGVREDGSWVRLYPVPFRRLHEKEHYRKYDWLTCRVIRNTKKDLRPETFRPLDQSELRVVGHIDTKDQWRERRNILLGKARVWTRLKELIAAAKANETSLAVFKPEQVMDFVWEPEEDRKWDINKVRQMREATGQYDLFDDNTWRETFEIVQKLPYRFFYKFKDADGHIRKLRVLDWELGALFWNCRRSDGRESSEPETLAKVKEKYLNTFRSTDLHFFLGTTLEWHSRARNPWVIVGVFPIPPEPPESQLSFF</sequence>
<organism evidence="1 2">
    <name type="scientific">Candidatus Synechococcus spongiarum 15L</name>
    <dbReference type="NCBI Taxonomy" id="1608419"/>
    <lineage>
        <taxon>Bacteria</taxon>
        <taxon>Bacillati</taxon>
        <taxon>Cyanobacteriota</taxon>
        <taxon>Cyanophyceae</taxon>
        <taxon>Synechococcales</taxon>
        <taxon>Synechococcaceae</taxon>
        <taxon>Synechococcus</taxon>
    </lineage>
</organism>
<reference evidence="1 2" key="2">
    <citation type="submission" date="2015-05" db="EMBL/GenBank/DDBJ databases">
        <title>Lifestyle Evolution in Cyanobacterial Symbionts of Sponges.</title>
        <authorList>
            <person name="Burgsdorf I."/>
            <person name="Slaby B.M."/>
            <person name="Handley K.M."/>
            <person name="Haber M."/>
            <person name="Blom J."/>
            <person name="Marshall C.W."/>
            <person name="Gilbert J.A."/>
            <person name="Hentschel U."/>
            <person name="Steindler L."/>
        </authorList>
    </citation>
    <scope>NUCLEOTIDE SEQUENCE [LARGE SCALE GENOMIC DNA]</scope>
    <source>
        <strain evidence="1">15L</strain>
    </source>
</reference>
<dbReference type="EMBL" id="JYFQ01000186">
    <property type="protein sequence ID" value="KKZ10366.1"/>
    <property type="molecule type" value="Genomic_DNA"/>
</dbReference>
<evidence type="ECO:0000313" key="1">
    <source>
        <dbReference type="EMBL" id="KKZ10366.1"/>
    </source>
</evidence>
<comment type="caution">
    <text evidence="1">The sequence shown here is derived from an EMBL/GenBank/DDBJ whole genome shotgun (WGS) entry which is preliminary data.</text>
</comment>
<gene>
    <name evidence="1" type="ORF">TQ37_08760</name>
</gene>
<dbReference type="Proteomes" id="UP000035037">
    <property type="component" value="Unassembled WGS sequence"/>
</dbReference>
<name>A0A0G8ARV2_9SYNE</name>